<name>A0A502DJI1_9BURK</name>
<dbReference type="RefSeq" id="WP_140844447.1">
    <property type="nucleotide sequence ID" value="NZ_RCZI01000004.1"/>
</dbReference>
<protein>
    <submittedName>
        <fullName evidence="2">Uncharacterized protein</fullName>
    </submittedName>
</protein>
<comment type="caution">
    <text evidence="2">The sequence shown here is derived from an EMBL/GenBank/DDBJ whole genome shotgun (WGS) entry which is preliminary data.</text>
</comment>
<sequence>MNTESDQNVPEVYRRIVHRAHRLLDTLEREYLEIKPEHGATGFRERVFNRMNDLAITKPAELILSTGEVCMEKVTELIKLEGDAISSDLWWIYGACANVVASSRALNSKDLDRAWELMCDAHTPTGAMLVTNRAEEILTKHVFDAVNKERASNAAKGRHHKSDVMKKKTHEILRSRSDWAGQARAKRVVIAKLKAEYGQDALKNFEDTVEKWIRDMPDRLELIPSLKERLSRSSTLPDSIQTKSDPLNPPPL</sequence>
<feature type="compositionally biased region" description="Polar residues" evidence="1">
    <location>
        <begin position="232"/>
        <end position="245"/>
    </location>
</feature>
<dbReference type="AlphaFoldDB" id="A0A502DJI1"/>
<evidence type="ECO:0000313" key="2">
    <source>
        <dbReference type="EMBL" id="TPG25677.1"/>
    </source>
</evidence>
<feature type="region of interest" description="Disordered" evidence="1">
    <location>
        <begin position="231"/>
        <end position="252"/>
    </location>
</feature>
<accession>A0A502DJI1</accession>
<dbReference type="EMBL" id="RCZI01000004">
    <property type="protein sequence ID" value="TPG25677.1"/>
    <property type="molecule type" value="Genomic_DNA"/>
</dbReference>
<dbReference type="Proteomes" id="UP000319212">
    <property type="component" value="Unassembled WGS sequence"/>
</dbReference>
<proteinExistence type="predicted"/>
<organism evidence="2 3">
    <name type="scientific">Variovorax guangxiensis</name>
    <dbReference type="NCBI Taxonomy" id="1775474"/>
    <lineage>
        <taxon>Bacteria</taxon>
        <taxon>Pseudomonadati</taxon>
        <taxon>Pseudomonadota</taxon>
        <taxon>Betaproteobacteria</taxon>
        <taxon>Burkholderiales</taxon>
        <taxon>Comamonadaceae</taxon>
        <taxon>Variovorax</taxon>
    </lineage>
</organism>
<reference evidence="2 3" key="1">
    <citation type="journal article" date="2019" name="Environ. Microbiol.">
        <title>Species interactions and distinct microbial communities in high Arctic permafrost affected cryosols are associated with the CH4 and CO2 gas fluxes.</title>
        <authorList>
            <person name="Altshuler I."/>
            <person name="Hamel J."/>
            <person name="Turney S."/>
            <person name="Magnuson E."/>
            <person name="Levesque R."/>
            <person name="Greer C."/>
            <person name="Whyte L.G."/>
        </authorList>
    </citation>
    <scope>NUCLEOTIDE SEQUENCE [LARGE SCALE GENOMIC DNA]</scope>
    <source>
        <strain evidence="2 3">S06.C</strain>
    </source>
</reference>
<evidence type="ECO:0000256" key="1">
    <source>
        <dbReference type="SAM" id="MobiDB-lite"/>
    </source>
</evidence>
<evidence type="ECO:0000313" key="3">
    <source>
        <dbReference type="Proteomes" id="UP000319212"/>
    </source>
</evidence>
<gene>
    <name evidence="2" type="ORF">EAH82_14655</name>
</gene>